<evidence type="ECO:0000256" key="1">
    <source>
        <dbReference type="SAM" id="Phobius"/>
    </source>
</evidence>
<keyword evidence="2" id="KW-0732">Signal</keyword>
<sequence length="249" mass="28513">MTACFFCLFLSICLFTSIYLCSSSLSFSFISNKNISIPSVVTRDTFSSITFPSQMTDAARRKAENHCLPIRGLSDLLNYSFLTFIFSLSVSLSISLFLSLFHFFFARAFLNCRRLCLSRIFYLPFDFVFFLSRYFLNSRYVSRFLSLCQIVNLSFFSLFLSFSDSYLSLSFLTFLLSLSLCLFSLSFSLSLSLSLVFFCLSLDFSFFLSFSVSYPSSDNPPSLSYALLLSLSLFLKFIIYLLIFLALSL</sequence>
<organism evidence="3 4">
    <name type="scientific">Acanthosepion pharaonis</name>
    <name type="common">Pharaoh cuttlefish</name>
    <name type="synonym">Sepia pharaonis</name>
    <dbReference type="NCBI Taxonomy" id="158019"/>
    <lineage>
        <taxon>Eukaryota</taxon>
        <taxon>Metazoa</taxon>
        <taxon>Spiralia</taxon>
        <taxon>Lophotrochozoa</taxon>
        <taxon>Mollusca</taxon>
        <taxon>Cephalopoda</taxon>
        <taxon>Coleoidea</taxon>
        <taxon>Decapodiformes</taxon>
        <taxon>Sepiida</taxon>
        <taxon>Sepiina</taxon>
        <taxon>Sepiidae</taxon>
        <taxon>Acanthosepion</taxon>
    </lineage>
</organism>
<reference evidence="3" key="1">
    <citation type="submission" date="2021-01" db="EMBL/GenBank/DDBJ databases">
        <authorList>
            <person name="Li R."/>
            <person name="Bekaert M."/>
        </authorList>
    </citation>
    <scope>NUCLEOTIDE SEQUENCE</scope>
    <source>
        <strain evidence="3">Farmed</strain>
    </source>
</reference>
<evidence type="ECO:0000313" key="3">
    <source>
        <dbReference type="EMBL" id="CAE1315895.1"/>
    </source>
</evidence>
<proteinExistence type="predicted"/>
<feature type="transmembrane region" description="Helical" evidence="1">
    <location>
        <begin position="195"/>
        <end position="214"/>
    </location>
</feature>
<feature type="signal peptide" evidence="2">
    <location>
        <begin position="1"/>
        <end position="23"/>
    </location>
</feature>
<keyword evidence="4" id="KW-1185">Reference proteome</keyword>
<keyword evidence="1" id="KW-1133">Transmembrane helix</keyword>
<protein>
    <submittedName>
        <fullName evidence="3">Uncharacterized protein</fullName>
    </submittedName>
</protein>
<gene>
    <name evidence="3" type="ORF">SPHA_66722</name>
</gene>
<feature type="transmembrane region" description="Helical" evidence="1">
    <location>
        <begin position="226"/>
        <end position="247"/>
    </location>
</feature>
<evidence type="ECO:0000313" key="4">
    <source>
        <dbReference type="Proteomes" id="UP000597762"/>
    </source>
</evidence>
<dbReference type="AlphaFoldDB" id="A0A812E271"/>
<comment type="caution">
    <text evidence="3">The sequence shown here is derived from an EMBL/GenBank/DDBJ whole genome shotgun (WGS) entry which is preliminary data.</text>
</comment>
<feature type="transmembrane region" description="Helical" evidence="1">
    <location>
        <begin position="169"/>
        <end position="189"/>
    </location>
</feature>
<feature type="chain" id="PRO_5032563513" evidence="2">
    <location>
        <begin position="24"/>
        <end position="249"/>
    </location>
</feature>
<dbReference type="EMBL" id="CAHIKZ030004817">
    <property type="protein sequence ID" value="CAE1315895.1"/>
    <property type="molecule type" value="Genomic_DNA"/>
</dbReference>
<feature type="transmembrane region" description="Helical" evidence="1">
    <location>
        <begin position="117"/>
        <end position="136"/>
    </location>
</feature>
<name>A0A812E271_ACAPH</name>
<dbReference type="Proteomes" id="UP000597762">
    <property type="component" value="Unassembled WGS sequence"/>
</dbReference>
<feature type="transmembrane region" description="Helical" evidence="1">
    <location>
        <begin position="81"/>
        <end position="105"/>
    </location>
</feature>
<evidence type="ECO:0000256" key="2">
    <source>
        <dbReference type="SAM" id="SignalP"/>
    </source>
</evidence>
<keyword evidence="1" id="KW-0472">Membrane</keyword>
<accession>A0A812E271</accession>
<keyword evidence="1" id="KW-0812">Transmembrane</keyword>